<organism evidence="1 2">
    <name type="scientific">Planococcus rifietoensis</name>
    <dbReference type="NCBI Taxonomy" id="200991"/>
    <lineage>
        <taxon>Bacteria</taxon>
        <taxon>Bacillati</taxon>
        <taxon>Bacillota</taxon>
        <taxon>Bacilli</taxon>
        <taxon>Bacillales</taxon>
        <taxon>Caryophanaceae</taxon>
        <taxon>Planococcus</taxon>
    </lineage>
</organism>
<dbReference type="SUPFAM" id="SSF55961">
    <property type="entry name" value="Bet v1-like"/>
    <property type="match status" value="1"/>
</dbReference>
<dbReference type="Pfam" id="PF10604">
    <property type="entry name" value="Polyketide_cyc2"/>
    <property type="match status" value="1"/>
</dbReference>
<accession>A0A0U2J7P4</accession>
<protein>
    <submittedName>
        <fullName evidence="1">Cell division protein</fullName>
    </submittedName>
</protein>
<dbReference type="AlphaFoldDB" id="A0A0U2J7P4"/>
<proteinExistence type="predicted"/>
<dbReference type="RefSeq" id="WP_058383024.1">
    <property type="nucleotide sequence ID" value="NZ_CP013659.2"/>
</dbReference>
<dbReference type="STRING" id="200991.AUC31_14450"/>
<dbReference type="CDD" id="cd07820">
    <property type="entry name" value="SRPBCC_3"/>
    <property type="match status" value="1"/>
</dbReference>
<keyword evidence="2" id="KW-1185">Reference proteome</keyword>
<sequence>MPMIYHETYIEAPIECVFDLARSIEVHIETVSNTNERAIAGTTSGLMELGDWVTWKATHLGVRQKLTSKITELERPYRFSDAMVKGAFHSFHHTHEFTESGSGTLMKDWFVYRAPFGVIGKLADKLFLERHMEKFLSTRAAELKRIAETQ</sequence>
<dbReference type="InterPro" id="IPR019587">
    <property type="entry name" value="Polyketide_cyclase/dehydratase"/>
</dbReference>
<reference evidence="1" key="1">
    <citation type="submission" date="2016-01" db="EMBL/GenBank/DDBJ databases">
        <title>Complete genome of Planococcus rifietoensis type strain M8.</title>
        <authorList>
            <person name="See-Too W.S."/>
        </authorList>
    </citation>
    <scope>NUCLEOTIDE SEQUENCE [LARGE SCALE GENOMIC DNA]</scope>
    <source>
        <strain evidence="1">M8</strain>
    </source>
</reference>
<dbReference type="GO" id="GO:0051301">
    <property type="term" value="P:cell division"/>
    <property type="evidence" value="ECO:0007669"/>
    <property type="project" value="UniProtKB-KW"/>
</dbReference>
<gene>
    <name evidence="1" type="ORF">AUC31_14450</name>
</gene>
<dbReference type="InterPro" id="IPR023393">
    <property type="entry name" value="START-like_dom_sf"/>
</dbReference>
<name>A0A0U2J7P4_9BACL</name>
<keyword evidence="1" id="KW-0132">Cell division</keyword>
<dbReference type="OrthoDB" id="9801773at2"/>
<evidence type="ECO:0000313" key="1">
    <source>
        <dbReference type="EMBL" id="ALS76322.1"/>
    </source>
</evidence>
<evidence type="ECO:0000313" key="2">
    <source>
        <dbReference type="Proteomes" id="UP000067683"/>
    </source>
</evidence>
<dbReference type="Proteomes" id="UP000067683">
    <property type="component" value="Chromosome"/>
</dbReference>
<dbReference type="KEGG" id="prt:AUC31_14450"/>
<dbReference type="Gene3D" id="3.30.530.20">
    <property type="match status" value="1"/>
</dbReference>
<keyword evidence="1" id="KW-0131">Cell cycle</keyword>
<dbReference type="EMBL" id="CP013659">
    <property type="protein sequence ID" value="ALS76322.1"/>
    <property type="molecule type" value="Genomic_DNA"/>
</dbReference>